<sequence length="124" mass="13571">MKIAHPLVSVVDDDESVRESLPDLLKEFGFSVRTFSSAEEFLASDSIDKTSCLILDVAMPGMTGPELQQELTCRGLRIPIVFITAQADDSIRPRLIKQGAVECLFKPFSDAALQEALSSVLRAD</sequence>
<evidence type="ECO:0000259" key="3">
    <source>
        <dbReference type="PROSITE" id="PS50110"/>
    </source>
</evidence>
<dbReference type="SMART" id="SM00448">
    <property type="entry name" value="REC"/>
    <property type="match status" value="1"/>
</dbReference>
<dbReference type="Gene3D" id="3.40.50.2300">
    <property type="match status" value="1"/>
</dbReference>
<evidence type="ECO:0000313" key="4">
    <source>
        <dbReference type="EMBL" id="EHK52575.1"/>
    </source>
</evidence>
<evidence type="ECO:0000256" key="1">
    <source>
        <dbReference type="ARBA" id="ARBA00022553"/>
    </source>
</evidence>
<dbReference type="OrthoDB" id="9782655at2"/>
<dbReference type="Pfam" id="PF00072">
    <property type="entry name" value="Response_reg"/>
    <property type="match status" value="1"/>
</dbReference>
<protein>
    <submittedName>
        <fullName evidence="4">Response regulator receiver protein</fullName>
    </submittedName>
</protein>
<gene>
    <name evidence="4" type="ORF">MAXJ12_34674</name>
</gene>
<dbReference type="PANTHER" id="PTHR44591:SF25">
    <property type="entry name" value="CHEMOTAXIS TWO-COMPONENT RESPONSE REGULATOR"/>
    <property type="match status" value="1"/>
</dbReference>
<dbReference type="InterPro" id="IPR001789">
    <property type="entry name" value="Sig_transdc_resp-reg_receiver"/>
</dbReference>
<feature type="domain" description="Response regulatory" evidence="3">
    <location>
        <begin position="7"/>
        <end position="121"/>
    </location>
</feature>
<dbReference type="GO" id="GO:0000160">
    <property type="term" value="P:phosphorelay signal transduction system"/>
    <property type="evidence" value="ECO:0007669"/>
    <property type="project" value="InterPro"/>
</dbReference>
<dbReference type="InterPro" id="IPR011006">
    <property type="entry name" value="CheY-like_superfamily"/>
</dbReference>
<organism evidence="4 5">
    <name type="scientific">Mesorhizobium alhagi CCNWXJ12-2</name>
    <dbReference type="NCBI Taxonomy" id="1107882"/>
    <lineage>
        <taxon>Bacteria</taxon>
        <taxon>Pseudomonadati</taxon>
        <taxon>Pseudomonadota</taxon>
        <taxon>Alphaproteobacteria</taxon>
        <taxon>Hyphomicrobiales</taxon>
        <taxon>Phyllobacteriaceae</taxon>
        <taxon>Allomesorhizobium</taxon>
    </lineage>
</organism>
<dbReference type="RefSeq" id="WP_008840480.1">
    <property type="nucleotide sequence ID" value="NZ_AHAM01000315.1"/>
</dbReference>
<dbReference type="PROSITE" id="PS50110">
    <property type="entry name" value="RESPONSE_REGULATORY"/>
    <property type="match status" value="1"/>
</dbReference>
<dbReference type="Proteomes" id="UP000003250">
    <property type="component" value="Unassembled WGS sequence"/>
</dbReference>
<keyword evidence="1 2" id="KW-0597">Phosphoprotein</keyword>
<evidence type="ECO:0000256" key="2">
    <source>
        <dbReference type="PROSITE-ProRule" id="PRU00169"/>
    </source>
</evidence>
<name>H0I373_9HYPH</name>
<dbReference type="SUPFAM" id="SSF52172">
    <property type="entry name" value="CheY-like"/>
    <property type="match status" value="1"/>
</dbReference>
<dbReference type="PATRIC" id="fig|1107882.3.peg.6687"/>
<dbReference type="EMBL" id="AHAM01000315">
    <property type="protein sequence ID" value="EHK52575.1"/>
    <property type="molecule type" value="Genomic_DNA"/>
</dbReference>
<keyword evidence="5" id="KW-1185">Reference proteome</keyword>
<feature type="modified residue" description="4-aspartylphosphate" evidence="2">
    <location>
        <position position="56"/>
    </location>
</feature>
<accession>H0I373</accession>
<proteinExistence type="predicted"/>
<dbReference type="InterPro" id="IPR050595">
    <property type="entry name" value="Bact_response_regulator"/>
</dbReference>
<reference evidence="4 5" key="1">
    <citation type="journal article" date="2012" name="J. Bacteriol.">
        <title>Draft Genome Sequence of Mesorhizobium alhagi CCNWXJ12-2T, a Novel Salt-Resistant Species Isolated from the Desert of Northwestern China.</title>
        <authorList>
            <person name="Zhou M."/>
            <person name="Chen W."/>
            <person name="Chen H."/>
            <person name="Wei G."/>
        </authorList>
    </citation>
    <scope>NUCLEOTIDE SEQUENCE [LARGE SCALE GENOMIC DNA]</scope>
    <source>
        <strain evidence="4 5">CCNWXJ12-2</strain>
    </source>
</reference>
<dbReference type="AlphaFoldDB" id="H0I373"/>
<dbReference type="PANTHER" id="PTHR44591">
    <property type="entry name" value="STRESS RESPONSE REGULATOR PROTEIN 1"/>
    <property type="match status" value="1"/>
</dbReference>
<evidence type="ECO:0000313" key="5">
    <source>
        <dbReference type="Proteomes" id="UP000003250"/>
    </source>
</evidence>